<comment type="caution">
    <text evidence="2">The sequence shown here is derived from an EMBL/GenBank/DDBJ whole genome shotgun (WGS) entry which is preliminary data.</text>
</comment>
<accession>A0A124JVJ5</accession>
<dbReference type="EMBL" id="LLZS01000003">
    <property type="protein sequence ID" value="KUR72348.1"/>
    <property type="molecule type" value="Genomic_DNA"/>
</dbReference>
<dbReference type="AlphaFoldDB" id="A0A124JVJ5"/>
<evidence type="ECO:0000259" key="1">
    <source>
        <dbReference type="Pfam" id="PF00144"/>
    </source>
</evidence>
<reference evidence="2 3" key="1">
    <citation type="submission" date="2015-10" db="EMBL/GenBank/DDBJ databases">
        <title>Draft genome sequence of Novosphingobium fuchskuhlense DSM 25065 isolated from a surface water sample of the southwest basin of Lake Grosse Fuchskuhle.</title>
        <authorList>
            <person name="Ruckert C."/>
            <person name="Winkler A."/>
            <person name="Glaeser J."/>
            <person name="Grossart H.-P."/>
            <person name="Kalinowski J."/>
            <person name="Glaeser S."/>
        </authorList>
    </citation>
    <scope>NUCLEOTIDE SEQUENCE [LARGE SCALE GENOMIC DNA]</scope>
    <source>
        <strain evidence="2 3">FNE08-7</strain>
    </source>
</reference>
<dbReference type="PANTHER" id="PTHR43283:SF3">
    <property type="entry name" value="BETA-LACTAMASE FAMILY PROTEIN (AFU_ORTHOLOGUE AFUA_5G07500)"/>
    <property type="match status" value="1"/>
</dbReference>
<dbReference type="Gene3D" id="3.40.710.10">
    <property type="entry name" value="DD-peptidase/beta-lactamase superfamily"/>
    <property type="match status" value="1"/>
</dbReference>
<protein>
    <recommendedName>
        <fullName evidence="1">Beta-lactamase-related domain-containing protein</fullName>
    </recommendedName>
</protein>
<dbReference type="InterPro" id="IPR012338">
    <property type="entry name" value="Beta-lactam/transpept-like"/>
</dbReference>
<name>A0A124JVJ5_9SPHN</name>
<dbReference type="STRING" id="1117702.AQZ52_03530"/>
<organism evidence="2 3">
    <name type="scientific">Novosphingobium fuchskuhlense</name>
    <dbReference type="NCBI Taxonomy" id="1117702"/>
    <lineage>
        <taxon>Bacteria</taxon>
        <taxon>Pseudomonadati</taxon>
        <taxon>Pseudomonadota</taxon>
        <taxon>Alphaproteobacteria</taxon>
        <taxon>Sphingomonadales</taxon>
        <taxon>Sphingomonadaceae</taxon>
        <taxon>Novosphingobium</taxon>
    </lineage>
</organism>
<evidence type="ECO:0000313" key="2">
    <source>
        <dbReference type="EMBL" id="KUR72348.1"/>
    </source>
</evidence>
<dbReference type="SUPFAM" id="SSF56601">
    <property type="entry name" value="beta-lactamase/transpeptidase-like"/>
    <property type="match status" value="1"/>
</dbReference>
<keyword evidence="3" id="KW-1185">Reference proteome</keyword>
<dbReference type="RefSeq" id="WP_067906520.1">
    <property type="nucleotide sequence ID" value="NZ_KQ954244.1"/>
</dbReference>
<gene>
    <name evidence="2" type="ORF">AQZ52_03530</name>
</gene>
<dbReference type="InterPro" id="IPR050789">
    <property type="entry name" value="Diverse_Enzym_Activities"/>
</dbReference>
<evidence type="ECO:0000313" key="3">
    <source>
        <dbReference type="Proteomes" id="UP000058012"/>
    </source>
</evidence>
<dbReference type="InterPro" id="IPR001466">
    <property type="entry name" value="Beta-lactam-related"/>
</dbReference>
<dbReference type="OrthoDB" id="9808046at2"/>
<dbReference type="Pfam" id="PF00144">
    <property type="entry name" value="Beta-lactamase"/>
    <property type="match status" value="1"/>
</dbReference>
<dbReference type="Proteomes" id="UP000058012">
    <property type="component" value="Unassembled WGS sequence"/>
</dbReference>
<feature type="domain" description="Beta-lactamase-related" evidence="1">
    <location>
        <begin position="7"/>
        <end position="373"/>
    </location>
</feature>
<proteinExistence type="predicted"/>
<dbReference type="PANTHER" id="PTHR43283">
    <property type="entry name" value="BETA-LACTAMASE-RELATED"/>
    <property type="match status" value="1"/>
</dbReference>
<sequence length="381" mass="40357">MKGIAEFEAAVAAANLPGAVALITDSKETRYIKAFGKADAVADVPMREDTRFQIASMTKALTSTAVLQLVERGKLDLDAPVGSILPELAEPQVLDGFDESGTAILRPARADVTLRHLLLHTSGCGYTFMDADLLRHAMAAGKMAPGKRASLDLPLLFDPGTKWQYGTGIDWAGLAVEAVTGMALGDWFEREITGPLGMTQTRFSAEWDAGEAQVHVREADGGFKTQGMVLGGGEFHNGGGGLSSTASDYARFLRMILRGGELDGVRVLSPEMARLAREDALPEHLSAGEMTTAIPSFATAFNPIPGQRGGWTLGGYLVNTETGPAGRAPGSLHWAGIFNCFYWIDTDRDLAGVILAQIAPFADPGALDAFAALERMACANA</sequence>